<reference evidence="2" key="2">
    <citation type="submission" date="2021-04" db="EMBL/GenBank/DDBJ databases">
        <authorList>
            <person name="Gilroy R."/>
        </authorList>
    </citation>
    <scope>NUCLEOTIDE SEQUENCE</scope>
    <source>
        <strain evidence="2">ChiHjej13B12-24818</strain>
    </source>
</reference>
<dbReference type="PANTHER" id="PTHR11717">
    <property type="entry name" value="LOW MOLECULAR WEIGHT PROTEIN TYROSINE PHOSPHATASE"/>
    <property type="match status" value="1"/>
</dbReference>
<dbReference type="InterPro" id="IPR023485">
    <property type="entry name" value="Ptyr_pPase"/>
</dbReference>
<dbReference type="EMBL" id="DWZH01000120">
    <property type="protein sequence ID" value="HJB11798.1"/>
    <property type="molecule type" value="Genomic_DNA"/>
</dbReference>
<dbReference type="PANTHER" id="PTHR11717:SF31">
    <property type="entry name" value="LOW MOLECULAR WEIGHT PROTEIN-TYROSINE-PHOSPHATASE ETP-RELATED"/>
    <property type="match status" value="1"/>
</dbReference>
<dbReference type="GO" id="GO:0004725">
    <property type="term" value="F:protein tyrosine phosphatase activity"/>
    <property type="evidence" value="ECO:0007669"/>
    <property type="project" value="TreeGrafter"/>
</dbReference>
<gene>
    <name evidence="2" type="ORF">H9786_14965</name>
</gene>
<protein>
    <recommendedName>
        <fullName evidence="1">Phosphotyrosine protein phosphatase I domain-containing protein</fullName>
    </recommendedName>
</protein>
<dbReference type="Gene3D" id="3.40.50.2300">
    <property type="match status" value="1"/>
</dbReference>
<feature type="domain" description="Phosphotyrosine protein phosphatase I" evidence="1">
    <location>
        <begin position="4"/>
        <end position="178"/>
    </location>
</feature>
<dbReference type="AlphaFoldDB" id="A0A9D2RQC3"/>
<dbReference type="SUPFAM" id="SSF52788">
    <property type="entry name" value="Phosphotyrosine protein phosphatases I"/>
    <property type="match status" value="1"/>
</dbReference>
<evidence type="ECO:0000259" key="1">
    <source>
        <dbReference type="SMART" id="SM00226"/>
    </source>
</evidence>
<dbReference type="Proteomes" id="UP000823823">
    <property type="component" value="Unassembled WGS sequence"/>
</dbReference>
<evidence type="ECO:0000313" key="2">
    <source>
        <dbReference type="EMBL" id="HJB11798.1"/>
    </source>
</evidence>
<dbReference type="InterPro" id="IPR050438">
    <property type="entry name" value="LMW_PTPase"/>
</dbReference>
<organism evidence="2 3">
    <name type="scientific">Candidatus Brachybacterium merdavium</name>
    <dbReference type="NCBI Taxonomy" id="2838513"/>
    <lineage>
        <taxon>Bacteria</taxon>
        <taxon>Bacillati</taxon>
        <taxon>Actinomycetota</taxon>
        <taxon>Actinomycetes</taxon>
        <taxon>Micrococcales</taxon>
        <taxon>Dermabacteraceae</taxon>
        <taxon>Brachybacterium</taxon>
    </lineage>
</organism>
<sequence length="189" mass="20155">MKAADILVVCTANICRSPVGAAMLQNAVAGSGILVGSTGTHAVTGRRPVPEAVEYVHRRTGVVLQGEGTQLTRRRAEAAGLILTMSEAQRTFVAQCAPSSLRRVFTLRQFVRIVPWLPEGATFPSVVAIAEAAARCRALIGPDMVIGDDIEDPYGAAPEVYQRSFSIIEDAVSLTAAVLLSRVRPRSEQ</sequence>
<evidence type="ECO:0000313" key="3">
    <source>
        <dbReference type="Proteomes" id="UP000823823"/>
    </source>
</evidence>
<dbReference type="InterPro" id="IPR036196">
    <property type="entry name" value="Ptyr_pPase_sf"/>
</dbReference>
<dbReference type="Pfam" id="PF01451">
    <property type="entry name" value="LMWPc"/>
    <property type="match status" value="1"/>
</dbReference>
<dbReference type="SMART" id="SM00226">
    <property type="entry name" value="LMWPc"/>
    <property type="match status" value="1"/>
</dbReference>
<name>A0A9D2RQC3_9MICO</name>
<accession>A0A9D2RQC3</accession>
<reference evidence="2" key="1">
    <citation type="journal article" date="2021" name="PeerJ">
        <title>Extensive microbial diversity within the chicken gut microbiome revealed by metagenomics and culture.</title>
        <authorList>
            <person name="Gilroy R."/>
            <person name="Ravi A."/>
            <person name="Getino M."/>
            <person name="Pursley I."/>
            <person name="Horton D.L."/>
            <person name="Alikhan N.F."/>
            <person name="Baker D."/>
            <person name="Gharbi K."/>
            <person name="Hall N."/>
            <person name="Watson M."/>
            <person name="Adriaenssens E.M."/>
            <person name="Foster-Nyarko E."/>
            <person name="Jarju S."/>
            <person name="Secka A."/>
            <person name="Antonio M."/>
            <person name="Oren A."/>
            <person name="Chaudhuri R.R."/>
            <person name="La Ragione R."/>
            <person name="Hildebrand F."/>
            <person name="Pallen M.J."/>
        </authorList>
    </citation>
    <scope>NUCLEOTIDE SEQUENCE</scope>
    <source>
        <strain evidence="2">ChiHjej13B12-24818</strain>
    </source>
</reference>
<comment type="caution">
    <text evidence="2">The sequence shown here is derived from an EMBL/GenBank/DDBJ whole genome shotgun (WGS) entry which is preliminary data.</text>
</comment>
<proteinExistence type="predicted"/>